<protein>
    <submittedName>
        <fullName evidence="1">Uncharacterized protein</fullName>
    </submittedName>
</protein>
<evidence type="ECO:0000313" key="1">
    <source>
        <dbReference type="EMBL" id="JAH66193.1"/>
    </source>
</evidence>
<dbReference type="AlphaFoldDB" id="A0A0E9UMJ8"/>
<accession>A0A0E9UMJ8</accession>
<organism evidence="1">
    <name type="scientific">Anguilla anguilla</name>
    <name type="common">European freshwater eel</name>
    <name type="synonym">Muraena anguilla</name>
    <dbReference type="NCBI Taxonomy" id="7936"/>
    <lineage>
        <taxon>Eukaryota</taxon>
        <taxon>Metazoa</taxon>
        <taxon>Chordata</taxon>
        <taxon>Craniata</taxon>
        <taxon>Vertebrata</taxon>
        <taxon>Euteleostomi</taxon>
        <taxon>Actinopterygii</taxon>
        <taxon>Neopterygii</taxon>
        <taxon>Teleostei</taxon>
        <taxon>Anguilliformes</taxon>
        <taxon>Anguillidae</taxon>
        <taxon>Anguilla</taxon>
    </lineage>
</organism>
<reference evidence="1" key="2">
    <citation type="journal article" date="2015" name="Fish Shellfish Immunol.">
        <title>Early steps in the European eel (Anguilla anguilla)-Vibrio vulnificus interaction in the gills: Role of the RtxA13 toxin.</title>
        <authorList>
            <person name="Callol A."/>
            <person name="Pajuelo D."/>
            <person name="Ebbesson L."/>
            <person name="Teles M."/>
            <person name="MacKenzie S."/>
            <person name="Amaro C."/>
        </authorList>
    </citation>
    <scope>NUCLEOTIDE SEQUENCE</scope>
</reference>
<reference evidence="1" key="1">
    <citation type="submission" date="2014-11" db="EMBL/GenBank/DDBJ databases">
        <authorList>
            <person name="Amaro Gonzalez C."/>
        </authorList>
    </citation>
    <scope>NUCLEOTIDE SEQUENCE</scope>
</reference>
<proteinExistence type="predicted"/>
<dbReference type="EMBL" id="GBXM01042384">
    <property type="protein sequence ID" value="JAH66193.1"/>
    <property type="molecule type" value="Transcribed_RNA"/>
</dbReference>
<name>A0A0E9UMJ8_ANGAN</name>
<sequence>MNYLHFGSNLYAVTLVLCTLA</sequence>